<reference evidence="4" key="1">
    <citation type="journal article" date="2008" name="Genome Res.">
        <title>The genome of Pelotomaculum thermopropionicum reveals niche-associated evolution in anaerobic microbiota.</title>
        <authorList>
            <person name="Kosaka T."/>
            <person name="Kato S."/>
            <person name="Shimoyama T."/>
            <person name="Ishii S."/>
            <person name="Abe T."/>
            <person name="Watanabe K."/>
        </authorList>
    </citation>
    <scope>NUCLEOTIDE SEQUENCE [LARGE SCALE GENOMIC DNA]</scope>
    <source>
        <strain evidence="4">DSM 13744 / JCM 10971 / SI</strain>
    </source>
</reference>
<keyword evidence="2" id="KW-1005">Bacterial flagellum biogenesis</keyword>
<dbReference type="GO" id="GO:0044781">
    <property type="term" value="P:bacterial-type flagellum organization"/>
    <property type="evidence" value="ECO:0007669"/>
    <property type="project" value="UniProtKB-KW"/>
</dbReference>
<gene>
    <name evidence="3" type="primary">FlgD</name>
    <name evidence="3" type="ordered locus">PTH_2082</name>
</gene>
<keyword evidence="4" id="KW-1185">Reference proteome</keyword>
<sequence>MQVNSVTSEYYRPPDNSREPLKALDKNAFLQLFVAQLKNQDPLSPQDSNTFITQLSQFSMLEQLASLNEEVTLARRFQELGEAAALLGRQVKVQTGDGDVSGQVEKVAVVEGEVRLFVNGTGYGLDKVTEVR</sequence>
<proteinExistence type="inferred from homology"/>
<dbReference type="HOGENOM" id="CLU_047535_1_2_9"/>
<protein>
    <submittedName>
        <fullName evidence="3">Flagellar hook capping protein</fullName>
    </submittedName>
</protein>
<name>A5D0I8_PELTS</name>
<keyword evidence="3" id="KW-0966">Cell projection</keyword>
<dbReference type="AlphaFoldDB" id="A5D0I8"/>
<evidence type="ECO:0000256" key="1">
    <source>
        <dbReference type="ARBA" id="ARBA00010577"/>
    </source>
</evidence>
<evidence type="ECO:0000256" key="2">
    <source>
        <dbReference type="ARBA" id="ARBA00022795"/>
    </source>
</evidence>
<accession>A5D0I8</accession>
<evidence type="ECO:0000313" key="4">
    <source>
        <dbReference type="Proteomes" id="UP000006556"/>
    </source>
</evidence>
<dbReference type="KEGG" id="pth:PTH_2082"/>
<comment type="similarity">
    <text evidence="1">Belongs to the FlgD family.</text>
</comment>
<dbReference type="STRING" id="370438.PTH_2082"/>
<dbReference type="Pfam" id="PF03963">
    <property type="entry name" value="FlgD"/>
    <property type="match status" value="1"/>
</dbReference>
<evidence type="ECO:0000313" key="3">
    <source>
        <dbReference type="EMBL" id="BAF60263.1"/>
    </source>
</evidence>
<dbReference type="eggNOG" id="COG1843">
    <property type="taxonomic scope" value="Bacteria"/>
</dbReference>
<keyword evidence="3" id="KW-0969">Cilium</keyword>
<dbReference type="Proteomes" id="UP000006556">
    <property type="component" value="Chromosome"/>
</dbReference>
<organism evidence="3 4">
    <name type="scientific">Pelotomaculum thermopropionicum (strain DSM 13744 / JCM 10971 / SI)</name>
    <dbReference type="NCBI Taxonomy" id="370438"/>
    <lineage>
        <taxon>Bacteria</taxon>
        <taxon>Bacillati</taxon>
        <taxon>Bacillota</taxon>
        <taxon>Clostridia</taxon>
        <taxon>Eubacteriales</taxon>
        <taxon>Desulfotomaculaceae</taxon>
        <taxon>Pelotomaculum</taxon>
    </lineage>
</organism>
<keyword evidence="3" id="KW-0282">Flagellum</keyword>
<dbReference type="EMBL" id="AP009389">
    <property type="protein sequence ID" value="BAF60263.1"/>
    <property type="molecule type" value="Genomic_DNA"/>
</dbReference>
<dbReference type="InterPro" id="IPR005648">
    <property type="entry name" value="FlgD"/>
</dbReference>